<name>A0ABR9RZ38_9BURK</name>
<proteinExistence type="predicted"/>
<dbReference type="InterPro" id="IPR038396">
    <property type="entry name" value="SpoIIAA-like_sf"/>
</dbReference>
<dbReference type="Proteomes" id="UP000806285">
    <property type="component" value="Unassembled WGS sequence"/>
</dbReference>
<dbReference type="InterPro" id="IPR021866">
    <property type="entry name" value="SpoIIAA-like"/>
</dbReference>
<dbReference type="Pfam" id="PF11964">
    <property type="entry name" value="SpoIIAA-like"/>
    <property type="match status" value="1"/>
</dbReference>
<gene>
    <name evidence="1" type="ORF">IM787_02830</name>
</gene>
<organism evidence="1 2">
    <name type="scientific">Ramlibacter pallidus</name>
    <dbReference type="NCBI Taxonomy" id="2780087"/>
    <lineage>
        <taxon>Bacteria</taxon>
        <taxon>Pseudomonadati</taxon>
        <taxon>Pseudomonadota</taxon>
        <taxon>Betaproteobacteria</taxon>
        <taxon>Burkholderiales</taxon>
        <taxon>Comamonadaceae</taxon>
        <taxon>Ramlibacter</taxon>
    </lineage>
</organism>
<accession>A0ABR9RZ38</accession>
<dbReference type="EMBL" id="JADDIV010000001">
    <property type="protein sequence ID" value="MBE7366495.1"/>
    <property type="molecule type" value="Genomic_DNA"/>
</dbReference>
<comment type="caution">
    <text evidence="1">The sequence shown here is derived from an EMBL/GenBank/DDBJ whole genome shotgun (WGS) entry which is preliminary data.</text>
</comment>
<keyword evidence="2" id="KW-1185">Reference proteome</keyword>
<dbReference type="Gene3D" id="3.40.50.10600">
    <property type="entry name" value="SpoIIaa-like domains"/>
    <property type="match status" value="1"/>
</dbReference>
<dbReference type="RefSeq" id="WP_193675109.1">
    <property type="nucleotide sequence ID" value="NZ_JADDIV010000001.1"/>
</dbReference>
<sequence>MSLEIKVEHREGYSVVRVEGEPTLGQFLSFLQLIGVETSGWAAKRVMFDLRGVRTLTTFTEHFAVGEEVARQLKHLHRIASVVPADRITRASEKTARQSGVNLMVFTDEAEAVAWLRD</sequence>
<protein>
    <submittedName>
        <fullName evidence="1">STAS/SEC14 domain-containing protein</fullName>
    </submittedName>
</protein>
<dbReference type="InterPro" id="IPR036513">
    <property type="entry name" value="STAS_dom_sf"/>
</dbReference>
<reference evidence="1 2" key="1">
    <citation type="submission" date="2020-10" db="EMBL/GenBank/DDBJ databases">
        <title>Ramlibacter sp. HM2 16S ribosomal RNA gene Genome sequencing and assembly.</title>
        <authorList>
            <person name="Kang M."/>
        </authorList>
    </citation>
    <scope>NUCLEOTIDE SEQUENCE [LARGE SCALE GENOMIC DNA]</scope>
    <source>
        <strain evidence="1 2">HM2</strain>
    </source>
</reference>
<evidence type="ECO:0000313" key="2">
    <source>
        <dbReference type="Proteomes" id="UP000806285"/>
    </source>
</evidence>
<evidence type="ECO:0000313" key="1">
    <source>
        <dbReference type="EMBL" id="MBE7366495.1"/>
    </source>
</evidence>
<dbReference type="SUPFAM" id="SSF52091">
    <property type="entry name" value="SpoIIaa-like"/>
    <property type="match status" value="1"/>
</dbReference>